<reference evidence="3" key="1">
    <citation type="submission" date="2016-06" db="UniProtKB">
        <authorList>
            <consortium name="WormBaseParasite"/>
        </authorList>
    </citation>
    <scope>IDENTIFICATION</scope>
</reference>
<protein>
    <submittedName>
        <fullName evidence="1 3">Uncharacterized protein</fullName>
    </submittedName>
</protein>
<dbReference type="Proteomes" id="UP000267606">
    <property type="component" value="Unassembled WGS sequence"/>
</dbReference>
<dbReference type="WBParaSite" id="OFLC_0000778701-mRNA-1">
    <property type="protein sequence ID" value="OFLC_0000778701-mRNA-1"/>
    <property type="gene ID" value="OFLC_0000778701"/>
</dbReference>
<evidence type="ECO:0000313" key="3">
    <source>
        <dbReference type="WBParaSite" id="OFLC_0000778701-mRNA-1"/>
    </source>
</evidence>
<reference evidence="1 2" key="2">
    <citation type="submission" date="2018-11" db="EMBL/GenBank/DDBJ databases">
        <authorList>
            <consortium name="Pathogen Informatics"/>
        </authorList>
    </citation>
    <scope>NUCLEOTIDE SEQUENCE [LARGE SCALE GENOMIC DNA]</scope>
</reference>
<accession>A0A183HJX6</accession>
<sequence length="44" mass="5239">MGKYRWRVRCSQKRVCEICQEPYDTGQFVSYSTTTIPVPFCSRM</sequence>
<proteinExistence type="predicted"/>
<evidence type="ECO:0000313" key="2">
    <source>
        <dbReference type="Proteomes" id="UP000267606"/>
    </source>
</evidence>
<gene>
    <name evidence="1" type="ORF">OFLC_LOCUS7787</name>
</gene>
<name>A0A183HJX6_9BILA</name>
<dbReference type="EMBL" id="UZAJ01008353">
    <property type="protein sequence ID" value="VDO52501.1"/>
    <property type="molecule type" value="Genomic_DNA"/>
</dbReference>
<keyword evidence="2" id="KW-1185">Reference proteome</keyword>
<dbReference type="AlphaFoldDB" id="A0A183HJX6"/>
<evidence type="ECO:0000313" key="1">
    <source>
        <dbReference type="EMBL" id="VDO52501.1"/>
    </source>
</evidence>
<organism evidence="3">
    <name type="scientific">Onchocerca flexuosa</name>
    <dbReference type="NCBI Taxonomy" id="387005"/>
    <lineage>
        <taxon>Eukaryota</taxon>
        <taxon>Metazoa</taxon>
        <taxon>Ecdysozoa</taxon>
        <taxon>Nematoda</taxon>
        <taxon>Chromadorea</taxon>
        <taxon>Rhabditida</taxon>
        <taxon>Spirurina</taxon>
        <taxon>Spiruromorpha</taxon>
        <taxon>Filarioidea</taxon>
        <taxon>Onchocercidae</taxon>
        <taxon>Onchocerca</taxon>
    </lineage>
</organism>